<dbReference type="Pfam" id="PF02518">
    <property type="entry name" value="HATPase_c"/>
    <property type="match status" value="1"/>
</dbReference>
<gene>
    <name evidence="19" type="ORF">EV657_11968</name>
</gene>
<keyword evidence="11 19" id="KW-0418">Kinase</keyword>
<dbReference type="EMBL" id="SOEB01000019">
    <property type="protein sequence ID" value="TDX25571.1"/>
    <property type="molecule type" value="Genomic_DNA"/>
</dbReference>
<comment type="cofactor">
    <cofactor evidence="2">
        <name>[4Fe-4S] cluster</name>
        <dbReference type="ChEBI" id="CHEBI:49883"/>
    </cofactor>
</comment>
<evidence type="ECO:0000256" key="11">
    <source>
        <dbReference type="ARBA" id="ARBA00022777"/>
    </source>
</evidence>
<dbReference type="PANTHER" id="PTHR24421">
    <property type="entry name" value="NITRATE/NITRITE SENSOR PROTEIN NARX-RELATED"/>
    <property type="match status" value="1"/>
</dbReference>
<keyword evidence="8" id="KW-0963">Cytoplasm</keyword>
<feature type="transmembrane region" description="Helical" evidence="17">
    <location>
        <begin position="12"/>
        <end position="32"/>
    </location>
</feature>
<evidence type="ECO:0000256" key="3">
    <source>
        <dbReference type="ARBA" id="ARBA00004370"/>
    </source>
</evidence>
<evidence type="ECO:0000256" key="6">
    <source>
        <dbReference type="ARBA" id="ARBA00017322"/>
    </source>
</evidence>
<keyword evidence="14" id="KW-0411">Iron-sulfur</keyword>
<dbReference type="GO" id="GO:0005737">
    <property type="term" value="C:cytoplasm"/>
    <property type="evidence" value="ECO:0007669"/>
    <property type="project" value="UniProtKB-SubCell"/>
</dbReference>
<sequence>MVDRLHLRWQVVLCVGLMQLAALGLAATVLLHNARRSVDLEMSAAESGARAQVIAAVGAALRSLPPDQVLAGLSETLVEPRHVRIAIFDARTGALPVTRAGVRDRRGADPAARAAPRWFSNLVTPAGRETRLPVLADGADYGFVSITTAPKDEIDEVWEDAAALLWALGIGFGVTVVALVVLIRRALGPLDTLNRGLGALRGGALTTRISGVPGPDFQPLVGGFNALACSLETSEADRAALARKIVALSDAERRAIAMELHDEFGPCLFGLKVKAGAIARAALKSGDDTLLRDARTVTAIVDQIQTANTRLLTTLRPMTVGQLPLVEALGDMIDGFQSTHTGIKWDIALPDRLPETEEIVDLTAYRFVQEGVTNALRHGRPRRVRVELQPHELPGRIEVLYLTVEDDGIGLPERAAEGRGLTAMRDRVRALGGTLDLGRRQAGGTRLSAILPLTTRRSAARVEPEPAR</sequence>
<evidence type="ECO:0000256" key="5">
    <source>
        <dbReference type="ARBA" id="ARBA00012438"/>
    </source>
</evidence>
<evidence type="ECO:0000313" key="20">
    <source>
        <dbReference type="Proteomes" id="UP000295484"/>
    </source>
</evidence>
<dbReference type="GO" id="GO:0016020">
    <property type="term" value="C:membrane"/>
    <property type="evidence" value="ECO:0007669"/>
    <property type="project" value="UniProtKB-SubCell"/>
</dbReference>
<evidence type="ECO:0000256" key="9">
    <source>
        <dbReference type="ARBA" id="ARBA00022553"/>
    </source>
</evidence>
<organism evidence="19 20">
    <name type="scientific">Rhodovulum visakhapatnamense</name>
    <dbReference type="NCBI Taxonomy" id="364297"/>
    <lineage>
        <taxon>Bacteria</taxon>
        <taxon>Pseudomonadati</taxon>
        <taxon>Pseudomonadota</taxon>
        <taxon>Alphaproteobacteria</taxon>
        <taxon>Rhodobacterales</taxon>
        <taxon>Paracoccaceae</taxon>
        <taxon>Rhodovulum</taxon>
    </lineage>
</organism>
<dbReference type="Gene3D" id="3.30.565.10">
    <property type="entry name" value="Histidine kinase-like ATPase, C-terminal domain"/>
    <property type="match status" value="1"/>
</dbReference>
<keyword evidence="13" id="KW-0902">Two-component regulatory system</keyword>
<dbReference type="InterPro" id="IPR036890">
    <property type="entry name" value="HATPase_C_sf"/>
</dbReference>
<keyword evidence="17" id="KW-0472">Membrane</keyword>
<feature type="transmembrane region" description="Helical" evidence="17">
    <location>
        <begin position="163"/>
        <end position="183"/>
    </location>
</feature>
<dbReference type="Gene3D" id="1.20.5.1930">
    <property type="match status" value="1"/>
</dbReference>
<dbReference type="PROSITE" id="PS50885">
    <property type="entry name" value="HAMP"/>
    <property type="match status" value="1"/>
</dbReference>
<dbReference type="InterPro" id="IPR003594">
    <property type="entry name" value="HATPase_dom"/>
</dbReference>
<dbReference type="InterPro" id="IPR004358">
    <property type="entry name" value="Sig_transdc_His_kin-like_C"/>
</dbReference>
<evidence type="ECO:0000256" key="2">
    <source>
        <dbReference type="ARBA" id="ARBA00001966"/>
    </source>
</evidence>
<evidence type="ECO:0000256" key="8">
    <source>
        <dbReference type="ARBA" id="ARBA00022490"/>
    </source>
</evidence>
<dbReference type="InterPro" id="IPR050482">
    <property type="entry name" value="Sensor_HK_TwoCompSys"/>
</dbReference>
<dbReference type="EC" id="2.7.13.3" evidence="5"/>
<evidence type="ECO:0000256" key="13">
    <source>
        <dbReference type="ARBA" id="ARBA00023012"/>
    </source>
</evidence>
<evidence type="ECO:0000256" key="14">
    <source>
        <dbReference type="ARBA" id="ARBA00023014"/>
    </source>
</evidence>
<comment type="catalytic activity">
    <reaction evidence="1">
        <text>ATP + protein L-histidine = ADP + protein N-phospho-L-histidine.</text>
        <dbReference type="EC" id="2.7.13.3"/>
    </reaction>
</comment>
<dbReference type="CDD" id="cd16917">
    <property type="entry name" value="HATPase_UhpB-NarQ-NarX-like"/>
    <property type="match status" value="1"/>
</dbReference>
<evidence type="ECO:0000256" key="10">
    <source>
        <dbReference type="ARBA" id="ARBA00022679"/>
    </source>
</evidence>
<evidence type="ECO:0000256" key="16">
    <source>
        <dbReference type="ARBA" id="ARBA00030800"/>
    </source>
</evidence>
<protein>
    <recommendedName>
        <fullName evidence="6">Oxygen sensor histidine kinase NreB</fullName>
        <ecNumber evidence="5">2.7.13.3</ecNumber>
    </recommendedName>
    <alternativeName>
        <fullName evidence="16">Nitrogen regulation protein B</fullName>
    </alternativeName>
</protein>
<dbReference type="GO" id="GO:0000155">
    <property type="term" value="F:phosphorelay sensor kinase activity"/>
    <property type="evidence" value="ECO:0007669"/>
    <property type="project" value="InterPro"/>
</dbReference>
<reference evidence="19 20" key="1">
    <citation type="submission" date="2019-03" db="EMBL/GenBank/DDBJ databases">
        <title>Genomic Encyclopedia of Type Strains, Phase IV (KMG-IV): sequencing the most valuable type-strain genomes for metagenomic binning, comparative biology and taxonomic classification.</title>
        <authorList>
            <person name="Goeker M."/>
        </authorList>
    </citation>
    <scope>NUCLEOTIDE SEQUENCE [LARGE SCALE GENOMIC DNA]</scope>
    <source>
        <strain evidence="19 20">JA181</strain>
    </source>
</reference>
<keyword evidence="9" id="KW-0597">Phosphoprotein</keyword>
<dbReference type="InterPro" id="IPR011712">
    <property type="entry name" value="Sig_transdc_His_kin_sub3_dim/P"/>
</dbReference>
<name>A0A4R8FT16_9RHOB</name>
<accession>A0A4R8FT16</accession>
<dbReference type="SUPFAM" id="SSF55874">
    <property type="entry name" value="ATPase domain of HSP90 chaperone/DNA topoisomerase II/histidine kinase"/>
    <property type="match status" value="1"/>
</dbReference>
<dbReference type="PRINTS" id="PR00344">
    <property type="entry name" value="BCTRLSENSOR"/>
</dbReference>
<evidence type="ECO:0000256" key="15">
    <source>
        <dbReference type="ARBA" id="ARBA00024827"/>
    </source>
</evidence>
<dbReference type="AlphaFoldDB" id="A0A4R8FT16"/>
<keyword evidence="10" id="KW-0808">Transferase</keyword>
<evidence type="ECO:0000259" key="18">
    <source>
        <dbReference type="PROSITE" id="PS50885"/>
    </source>
</evidence>
<dbReference type="InterPro" id="IPR003660">
    <property type="entry name" value="HAMP_dom"/>
</dbReference>
<evidence type="ECO:0000256" key="1">
    <source>
        <dbReference type="ARBA" id="ARBA00000085"/>
    </source>
</evidence>
<proteinExistence type="predicted"/>
<keyword evidence="17" id="KW-1133">Transmembrane helix</keyword>
<evidence type="ECO:0000256" key="4">
    <source>
        <dbReference type="ARBA" id="ARBA00004496"/>
    </source>
</evidence>
<evidence type="ECO:0000256" key="7">
    <source>
        <dbReference type="ARBA" id="ARBA00022485"/>
    </source>
</evidence>
<keyword evidence="7" id="KW-0004">4Fe-4S</keyword>
<keyword evidence="12" id="KW-0408">Iron</keyword>
<dbReference type="Proteomes" id="UP000295484">
    <property type="component" value="Unassembled WGS sequence"/>
</dbReference>
<keyword evidence="7" id="KW-0479">Metal-binding</keyword>
<feature type="domain" description="HAMP" evidence="18">
    <location>
        <begin position="184"/>
        <end position="236"/>
    </location>
</feature>
<dbReference type="GO" id="GO:0051539">
    <property type="term" value="F:4 iron, 4 sulfur cluster binding"/>
    <property type="evidence" value="ECO:0007669"/>
    <property type="project" value="UniProtKB-KW"/>
</dbReference>
<comment type="caution">
    <text evidence="19">The sequence shown here is derived from an EMBL/GenBank/DDBJ whole genome shotgun (WGS) entry which is preliminary data.</text>
</comment>
<evidence type="ECO:0000313" key="19">
    <source>
        <dbReference type="EMBL" id="TDX25571.1"/>
    </source>
</evidence>
<evidence type="ECO:0000256" key="17">
    <source>
        <dbReference type="SAM" id="Phobius"/>
    </source>
</evidence>
<dbReference type="RefSeq" id="WP_134078781.1">
    <property type="nucleotide sequence ID" value="NZ_SOEB01000019.1"/>
</dbReference>
<dbReference type="SMART" id="SM00387">
    <property type="entry name" value="HATPase_c"/>
    <property type="match status" value="1"/>
</dbReference>
<keyword evidence="17" id="KW-0812">Transmembrane</keyword>
<dbReference type="PANTHER" id="PTHR24421:SF58">
    <property type="entry name" value="SIGNAL TRANSDUCTION HISTIDINE-PROTEIN KINASE_PHOSPHATASE UHPB"/>
    <property type="match status" value="1"/>
</dbReference>
<comment type="function">
    <text evidence="15">Member of the two-component regulatory system NreB/NreC involved in the control of dissimilatory nitrate/nitrite reduction in response to oxygen. NreB functions as a direct oxygen sensor histidine kinase which is autophosphorylated, in the absence of oxygen, probably at the conserved histidine residue, and transfers its phosphate group probably to a conserved aspartate residue of NreC. NreB/NreC activates the expression of the nitrate (narGHJI) and nitrite (nir) reductase operons, as well as the putative nitrate transporter gene narT.</text>
</comment>
<comment type="subcellular location">
    <subcellularLocation>
        <location evidence="4">Cytoplasm</location>
    </subcellularLocation>
    <subcellularLocation>
        <location evidence="3">Membrane</location>
    </subcellularLocation>
</comment>
<dbReference type="GO" id="GO:0046983">
    <property type="term" value="F:protein dimerization activity"/>
    <property type="evidence" value="ECO:0007669"/>
    <property type="project" value="InterPro"/>
</dbReference>
<evidence type="ECO:0000256" key="12">
    <source>
        <dbReference type="ARBA" id="ARBA00023004"/>
    </source>
</evidence>
<dbReference type="Pfam" id="PF07730">
    <property type="entry name" value="HisKA_3"/>
    <property type="match status" value="1"/>
</dbReference>